<evidence type="ECO:0000313" key="2">
    <source>
        <dbReference type="EMBL" id="AHB12096.1"/>
    </source>
</evidence>
<dbReference type="Pfam" id="PF19263">
    <property type="entry name" value="DUF5906"/>
    <property type="match status" value="1"/>
</dbReference>
<proteinExistence type="predicted"/>
<dbReference type="Pfam" id="PF08707">
    <property type="entry name" value="PriCT_2"/>
    <property type="match status" value="1"/>
</dbReference>
<dbReference type="GO" id="GO:0016817">
    <property type="term" value="F:hydrolase activity, acting on acid anhydrides"/>
    <property type="evidence" value="ECO:0007669"/>
    <property type="project" value="InterPro"/>
</dbReference>
<dbReference type="SUPFAM" id="SSF52540">
    <property type="entry name" value="P-loop containing nucleoside triphosphate hydrolases"/>
    <property type="match status" value="1"/>
</dbReference>
<reference evidence="2 3" key="1">
    <citation type="journal article" date="2014" name="J. Bacteriol.">
        <title>Characterization of novel virulent broad-host-range phages of Xylella fastidiosa and Xanthomonas.</title>
        <authorList>
            <person name="Ahern S.J."/>
            <person name="Das M."/>
            <person name="Bhowmick T.S."/>
            <person name="Young R."/>
            <person name="Gonzalez C.F."/>
        </authorList>
    </citation>
    <scope>NUCLEOTIDE SEQUENCE [LARGE SCALE GENOMIC DNA]</scope>
</reference>
<gene>
    <name evidence="2" type="ORF">Sano_76</name>
</gene>
<dbReference type="InterPro" id="IPR014819">
    <property type="entry name" value="PriCT_2"/>
</dbReference>
<evidence type="ECO:0000259" key="1">
    <source>
        <dbReference type="SMART" id="SM00943"/>
    </source>
</evidence>
<evidence type="ECO:0000313" key="3">
    <source>
        <dbReference type="Proteomes" id="UP000018621"/>
    </source>
</evidence>
<dbReference type="InterPro" id="IPR015330">
    <property type="entry name" value="DNA_primase/pol_bifunc_N"/>
</dbReference>
<dbReference type="Proteomes" id="UP000018621">
    <property type="component" value="Segment"/>
</dbReference>
<sequence>MAGRPITSVLRKYGAQLLENGYSIIPIPKGRKGPIEPKWQHIEATPKLVKKWASGDYTQGNIGFLTKHTPAVDIDIYDAEMAELMAEHALEICGKTMTRVGMAPKTMLVYRTDIPFQKRKITFVDEEGTEHAIEVLGDGQQFVGIGLHPETKKPYRWTSGKGMNPVSVPHDMLPEITTDAIDELFSVFKLEAQRRGWTLKKHNAPRDASRDDIDDENDRALLAHKQPLENLTADQLREVLQWVPGADDYEQWLKVGMALHHQFDGEEEGLSLWHEWSETSSEYDADSLEEKWNTFHDEMGRNITTAASLIKIAKEHRQEVAEEQFEKIKRKVHETESAMELLGPLAKKWGRLMEHDYQAELLVGEIQKRVKELTGKSPSIATVRKAVNEGYRNSDFNYKELPFWCNDVVYVDTEEEFFLMENRVALSERAFNARNNRHLLSKKDRSNMDAVPEQQASALALNVYQVPVVSGYVYLPGAERIVEWNDQKHVNLFNPEDIVPIPEKMGGKARRAVEAVKRHFEISYPIQRERELLLSWLAFTIKRMDKKIRWAVVMQGIDGAGKGFVGEMLMAILSKNNVITVNAQRLEEKYTEFYERNKVVVFEEARIAGTSRYAVMDKLKPYITNDVVDIRKMHSGGFNVPNVSSTIILTNHSDALPVYDADRRYFVVSTHFQTKQMIEKFRAQHPDHYDDIFNAIAYHAGALREWLEDYPLHPEFDPDGHAPMTDAKERMIDLARGDDEDELLEIINESTDPEVNNMLLNVGRLRDAALDASCGVPFGPKLSNFLTAKGFVYVGRARGASGKLARYWSKHPELVMKPNLQAWITDFIELARIKM</sequence>
<dbReference type="OrthoDB" id="5284at10239"/>
<dbReference type="Gene3D" id="3.40.50.300">
    <property type="entry name" value="P-loop containing nucleotide triphosphate hydrolases"/>
    <property type="match status" value="1"/>
</dbReference>
<organism evidence="2 3">
    <name type="scientific">Xylella phage Sano</name>
    <dbReference type="NCBI Taxonomy" id="1415148"/>
    <lineage>
        <taxon>Viruses</taxon>
        <taxon>Duplodnaviria</taxon>
        <taxon>Heunggongvirae</taxon>
        <taxon>Uroviricota</taxon>
        <taxon>Caudoviricetes</taxon>
        <taxon>Casjensviridae</taxon>
        <taxon>Sanovirus</taxon>
        <taxon>Sanovirus sano</taxon>
        <taxon>Xylella virus Sano</taxon>
    </lineage>
</organism>
<dbReference type="SUPFAM" id="SSF56747">
    <property type="entry name" value="Prim-pol domain"/>
    <property type="match status" value="1"/>
</dbReference>
<dbReference type="InterPro" id="IPR045455">
    <property type="entry name" value="NrS-1_pol-like_helicase"/>
</dbReference>
<keyword evidence="3" id="KW-1185">Reference proteome</keyword>
<accession>V5Q8I1</accession>
<feature type="domain" description="DNA primase/polymerase bifunctional N-terminal" evidence="1">
    <location>
        <begin position="14"/>
        <end position="177"/>
    </location>
</feature>
<name>V5Q8I1_9CAUD</name>
<dbReference type="SMART" id="SM00943">
    <property type="entry name" value="Prim-Pol"/>
    <property type="match status" value="1"/>
</dbReference>
<protein>
    <submittedName>
        <fullName evidence="2">DNA primase</fullName>
    </submittedName>
</protein>
<dbReference type="EMBL" id="KF626665">
    <property type="protein sequence ID" value="AHB12096.1"/>
    <property type="molecule type" value="Genomic_DNA"/>
</dbReference>
<dbReference type="Pfam" id="PF09250">
    <property type="entry name" value="Prim-Pol"/>
    <property type="match status" value="1"/>
</dbReference>
<dbReference type="InterPro" id="IPR027417">
    <property type="entry name" value="P-loop_NTPase"/>
</dbReference>